<keyword evidence="2" id="KW-0678">Repressor</keyword>
<dbReference type="Pfam" id="PF01475">
    <property type="entry name" value="FUR"/>
    <property type="match status" value="1"/>
</dbReference>
<dbReference type="GO" id="GO:0008270">
    <property type="term" value="F:zinc ion binding"/>
    <property type="evidence" value="ECO:0007669"/>
    <property type="project" value="TreeGrafter"/>
</dbReference>
<reference evidence="9 10" key="1">
    <citation type="journal article" date="2015" name="Nature">
        <title>rRNA introns, odd ribosomes, and small enigmatic genomes across a large radiation of phyla.</title>
        <authorList>
            <person name="Brown C.T."/>
            <person name="Hug L.A."/>
            <person name="Thomas B.C."/>
            <person name="Sharon I."/>
            <person name="Castelle C.J."/>
            <person name="Singh A."/>
            <person name="Wilkins M.J."/>
            <person name="Williams K.H."/>
            <person name="Banfield J.F."/>
        </authorList>
    </citation>
    <scope>NUCLEOTIDE SEQUENCE [LARGE SCALE GENOMIC DNA]</scope>
</reference>
<dbReference type="GO" id="GO:0045892">
    <property type="term" value="P:negative regulation of DNA-templated transcription"/>
    <property type="evidence" value="ECO:0007669"/>
    <property type="project" value="TreeGrafter"/>
</dbReference>
<name>A0A0G0EUG2_9BACT</name>
<accession>A0A0G0EUG2</accession>
<keyword evidence="4" id="KW-0805">Transcription regulation</keyword>
<dbReference type="Gene3D" id="3.30.1490.190">
    <property type="match status" value="1"/>
</dbReference>
<dbReference type="GO" id="GO:1900376">
    <property type="term" value="P:regulation of secondary metabolite biosynthetic process"/>
    <property type="evidence" value="ECO:0007669"/>
    <property type="project" value="TreeGrafter"/>
</dbReference>
<dbReference type="PANTHER" id="PTHR33202">
    <property type="entry name" value="ZINC UPTAKE REGULATION PROTEIN"/>
    <property type="match status" value="1"/>
</dbReference>
<evidence type="ECO:0000256" key="7">
    <source>
        <dbReference type="PIRSR" id="PIRSR602481-1"/>
    </source>
</evidence>
<proteinExistence type="inferred from homology"/>
<protein>
    <submittedName>
        <fullName evidence="9">Ferric uptake regulator, Fur family</fullName>
    </submittedName>
</protein>
<organism evidence="9 10">
    <name type="scientific">Candidatus Daviesbacteria bacterium GW2011_GWB1_36_5</name>
    <dbReference type="NCBI Taxonomy" id="1618426"/>
    <lineage>
        <taxon>Bacteria</taxon>
        <taxon>Candidatus Daviesiibacteriota</taxon>
    </lineage>
</organism>
<evidence type="ECO:0000256" key="6">
    <source>
        <dbReference type="ARBA" id="ARBA00023163"/>
    </source>
</evidence>
<dbReference type="EMBL" id="LBSA01000015">
    <property type="protein sequence ID" value="KKQ09217.1"/>
    <property type="molecule type" value="Genomic_DNA"/>
</dbReference>
<feature type="binding site" evidence="7">
    <location>
        <position position="93"/>
    </location>
    <ligand>
        <name>Zn(2+)</name>
        <dbReference type="ChEBI" id="CHEBI:29105"/>
    </ligand>
</feature>
<dbReference type="InterPro" id="IPR036390">
    <property type="entry name" value="WH_DNA-bd_sf"/>
</dbReference>
<dbReference type="InterPro" id="IPR043135">
    <property type="entry name" value="Fur_C"/>
</dbReference>
<feature type="binding site" evidence="7">
    <location>
        <position position="96"/>
    </location>
    <ligand>
        <name>Zn(2+)</name>
        <dbReference type="ChEBI" id="CHEBI:29105"/>
    </ligand>
</feature>
<dbReference type="GO" id="GO:0003700">
    <property type="term" value="F:DNA-binding transcription factor activity"/>
    <property type="evidence" value="ECO:0007669"/>
    <property type="project" value="InterPro"/>
</dbReference>
<comment type="similarity">
    <text evidence="1">Belongs to the Fur family.</text>
</comment>
<dbReference type="InterPro" id="IPR002481">
    <property type="entry name" value="FUR"/>
</dbReference>
<evidence type="ECO:0000256" key="2">
    <source>
        <dbReference type="ARBA" id="ARBA00022491"/>
    </source>
</evidence>
<dbReference type="InterPro" id="IPR036388">
    <property type="entry name" value="WH-like_DNA-bd_sf"/>
</dbReference>
<dbReference type="Proteomes" id="UP000034492">
    <property type="component" value="Unassembled WGS sequence"/>
</dbReference>
<dbReference type="SUPFAM" id="SSF46785">
    <property type="entry name" value="Winged helix' DNA-binding domain"/>
    <property type="match status" value="1"/>
</dbReference>
<keyword evidence="5" id="KW-0238">DNA-binding</keyword>
<evidence type="ECO:0000256" key="1">
    <source>
        <dbReference type="ARBA" id="ARBA00007957"/>
    </source>
</evidence>
<evidence type="ECO:0000256" key="8">
    <source>
        <dbReference type="PIRSR" id="PIRSR602481-2"/>
    </source>
</evidence>
<comment type="cofactor">
    <cofactor evidence="8">
        <name>Mn(2+)</name>
        <dbReference type="ChEBI" id="CHEBI:29035"/>
    </cofactor>
    <cofactor evidence="8">
        <name>Fe(2+)</name>
        <dbReference type="ChEBI" id="CHEBI:29033"/>
    </cofactor>
    <text evidence="8">Binds 1 Mn(2+) or Fe(2+) ion per subunit.</text>
</comment>
<evidence type="ECO:0000313" key="9">
    <source>
        <dbReference type="EMBL" id="KKQ09217.1"/>
    </source>
</evidence>
<keyword evidence="6" id="KW-0804">Transcription</keyword>
<dbReference type="PANTHER" id="PTHR33202:SF7">
    <property type="entry name" value="FERRIC UPTAKE REGULATION PROTEIN"/>
    <property type="match status" value="1"/>
</dbReference>
<feature type="binding site" evidence="8">
    <location>
        <position position="87"/>
    </location>
    <ligand>
        <name>Fe cation</name>
        <dbReference type="ChEBI" id="CHEBI:24875"/>
    </ligand>
</feature>
<evidence type="ECO:0000256" key="4">
    <source>
        <dbReference type="ARBA" id="ARBA00023015"/>
    </source>
</evidence>
<feature type="binding site" evidence="7">
    <location>
        <position position="137"/>
    </location>
    <ligand>
        <name>Zn(2+)</name>
        <dbReference type="ChEBI" id="CHEBI:29105"/>
    </ligand>
</feature>
<keyword evidence="8" id="KW-0408">Iron</keyword>
<evidence type="ECO:0000313" key="10">
    <source>
        <dbReference type="Proteomes" id="UP000034492"/>
    </source>
</evidence>
<feature type="binding site" evidence="7">
    <location>
        <position position="134"/>
    </location>
    <ligand>
        <name>Zn(2+)</name>
        <dbReference type="ChEBI" id="CHEBI:29105"/>
    </ligand>
</feature>
<sequence length="139" mass="16290">MQTNSTDIFSDLKSKGAKLTSARKQIITQLLNADRPLSAAEMVSIFNNDFDRTTIYRQITFLKNQGIVKEIDFGEGKKRYEFFANDHHHHLICLKCKSVEDFDLKQDLALEEKRIKKEKKFKVMNHSLEFFGVCKRCQR</sequence>
<evidence type="ECO:0000256" key="3">
    <source>
        <dbReference type="ARBA" id="ARBA00022833"/>
    </source>
</evidence>
<dbReference type="GO" id="GO:0000976">
    <property type="term" value="F:transcription cis-regulatory region binding"/>
    <property type="evidence" value="ECO:0007669"/>
    <property type="project" value="TreeGrafter"/>
</dbReference>
<dbReference type="AlphaFoldDB" id="A0A0G0EUG2"/>
<keyword evidence="3 7" id="KW-0862">Zinc</keyword>
<comment type="caution">
    <text evidence="9">The sequence shown here is derived from an EMBL/GenBank/DDBJ whole genome shotgun (WGS) entry which is preliminary data.</text>
</comment>
<comment type="cofactor">
    <cofactor evidence="7">
        <name>Zn(2+)</name>
        <dbReference type="ChEBI" id="CHEBI:29105"/>
    </cofactor>
    <text evidence="7">Binds 1 zinc ion per subunit.</text>
</comment>
<dbReference type="CDD" id="cd07153">
    <property type="entry name" value="Fur_like"/>
    <property type="match status" value="1"/>
</dbReference>
<feature type="binding site" evidence="8">
    <location>
        <position position="126"/>
    </location>
    <ligand>
        <name>Fe cation</name>
        <dbReference type="ChEBI" id="CHEBI:24875"/>
    </ligand>
</feature>
<dbReference type="Gene3D" id="1.10.10.10">
    <property type="entry name" value="Winged helix-like DNA-binding domain superfamily/Winged helix DNA-binding domain"/>
    <property type="match status" value="1"/>
</dbReference>
<keyword evidence="7" id="KW-0479">Metal-binding</keyword>
<gene>
    <name evidence="9" type="ORF">US19_C0015G0010</name>
</gene>
<evidence type="ECO:0000256" key="5">
    <source>
        <dbReference type="ARBA" id="ARBA00023125"/>
    </source>
</evidence>